<proteinExistence type="predicted"/>
<dbReference type="EMBL" id="JAACJM010000201">
    <property type="protein sequence ID" value="KAF5338026.1"/>
    <property type="molecule type" value="Genomic_DNA"/>
</dbReference>
<organism evidence="1 2">
    <name type="scientific">Tetrapyrgos nigripes</name>
    <dbReference type="NCBI Taxonomy" id="182062"/>
    <lineage>
        <taxon>Eukaryota</taxon>
        <taxon>Fungi</taxon>
        <taxon>Dikarya</taxon>
        <taxon>Basidiomycota</taxon>
        <taxon>Agaricomycotina</taxon>
        <taxon>Agaricomycetes</taxon>
        <taxon>Agaricomycetidae</taxon>
        <taxon>Agaricales</taxon>
        <taxon>Marasmiineae</taxon>
        <taxon>Marasmiaceae</taxon>
        <taxon>Tetrapyrgos</taxon>
    </lineage>
</organism>
<dbReference type="Proteomes" id="UP000559256">
    <property type="component" value="Unassembled WGS sequence"/>
</dbReference>
<reference evidence="1 2" key="1">
    <citation type="journal article" date="2020" name="ISME J.">
        <title>Uncovering the hidden diversity of litter-decomposition mechanisms in mushroom-forming fungi.</title>
        <authorList>
            <person name="Floudas D."/>
            <person name="Bentzer J."/>
            <person name="Ahren D."/>
            <person name="Johansson T."/>
            <person name="Persson P."/>
            <person name="Tunlid A."/>
        </authorList>
    </citation>
    <scope>NUCLEOTIDE SEQUENCE [LARGE SCALE GENOMIC DNA]</scope>
    <source>
        <strain evidence="1 2">CBS 291.85</strain>
    </source>
</reference>
<accession>A0A8H5CBF5</accession>
<keyword evidence="2" id="KW-1185">Reference proteome</keyword>
<dbReference type="OrthoDB" id="8300194at2759"/>
<sequence>METPNVFDRPEANIMNLVRGSTNIPVPRIHRLISSEEVDYRHCLFVMDCIKGKLLSRVWNQLSLWKKLLGGDHSAPLCAGIATNKTTKRILTIDSNRLDEIRRTNPNNDSIVSLHTIAYAEVTVDPEGILLSDLWEALHDEAEDSTP</sequence>
<evidence type="ECO:0000313" key="1">
    <source>
        <dbReference type="EMBL" id="KAF5338026.1"/>
    </source>
</evidence>
<protein>
    <submittedName>
        <fullName evidence="1">Uncharacterized protein</fullName>
    </submittedName>
</protein>
<evidence type="ECO:0000313" key="2">
    <source>
        <dbReference type="Proteomes" id="UP000559256"/>
    </source>
</evidence>
<comment type="caution">
    <text evidence="1">The sequence shown here is derived from an EMBL/GenBank/DDBJ whole genome shotgun (WGS) entry which is preliminary data.</text>
</comment>
<dbReference type="AlphaFoldDB" id="A0A8H5CBF5"/>
<gene>
    <name evidence="1" type="ORF">D9758_014240</name>
</gene>
<name>A0A8H5CBF5_9AGAR</name>